<gene>
    <name evidence="1" type="ORF">L484_000225</name>
</gene>
<sequence length="60" mass="6795">MMMRQFGAKEEAIRVKAAKSSSVVTIGYDGNWDGLRGQPSSFHNDNDNMQDTWERINGVF</sequence>
<name>W9SMG9_9ROSA</name>
<keyword evidence="2" id="KW-1185">Reference proteome</keyword>
<evidence type="ECO:0000313" key="1">
    <source>
        <dbReference type="EMBL" id="EXC51456.1"/>
    </source>
</evidence>
<dbReference type="EMBL" id="KE625167">
    <property type="protein sequence ID" value="EXC51456.1"/>
    <property type="molecule type" value="Genomic_DNA"/>
</dbReference>
<proteinExistence type="predicted"/>
<reference evidence="2" key="1">
    <citation type="submission" date="2013-01" db="EMBL/GenBank/DDBJ databases">
        <title>Draft Genome Sequence of a Mulberry Tree, Morus notabilis C.K. Schneid.</title>
        <authorList>
            <person name="He N."/>
            <person name="Zhao S."/>
        </authorList>
    </citation>
    <scope>NUCLEOTIDE SEQUENCE</scope>
</reference>
<dbReference type="AlphaFoldDB" id="W9SMG9"/>
<evidence type="ECO:0000313" key="2">
    <source>
        <dbReference type="Proteomes" id="UP000030645"/>
    </source>
</evidence>
<accession>W9SMG9</accession>
<organism evidence="1 2">
    <name type="scientific">Morus notabilis</name>
    <dbReference type="NCBI Taxonomy" id="981085"/>
    <lineage>
        <taxon>Eukaryota</taxon>
        <taxon>Viridiplantae</taxon>
        <taxon>Streptophyta</taxon>
        <taxon>Embryophyta</taxon>
        <taxon>Tracheophyta</taxon>
        <taxon>Spermatophyta</taxon>
        <taxon>Magnoliopsida</taxon>
        <taxon>eudicotyledons</taxon>
        <taxon>Gunneridae</taxon>
        <taxon>Pentapetalae</taxon>
        <taxon>rosids</taxon>
        <taxon>fabids</taxon>
        <taxon>Rosales</taxon>
        <taxon>Moraceae</taxon>
        <taxon>Moreae</taxon>
        <taxon>Morus</taxon>
    </lineage>
</organism>
<dbReference type="Proteomes" id="UP000030645">
    <property type="component" value="Unassembled WGS sequence"/>
</dbReference>
<protein>
    <submittedName>
        <fullName evidence="1">Uncharacterized protein</fullName>
    </submittedName>
</protein>